<dbReference type="Pfam" id="PF01171">
    <property type="entry name" value="ATP_bind_3"/>
    <property type="match status" value="1"/>
</dbReference>
<dbReference type="RefSeq" id="WP_369869425.1">
    <property type="nucleotide sequence ID" value="NZ_JBGFFE010000032.1"/>
</dbReference>
<feature type="domain" description="tRNA(Ile)-lysidine/2-thiocytidine synthase N-terminal" evidence="2">
    <location>
        <begin position="56"/>
        <end position="218"/>
    </location>
</feature>
<keyword evidence="1" id="KW-0808">Transferase</keyword>
<evidence type="ECO:0000259" key="2">
    <source>
        <dbReference type="Pfam" id="PF01171"/>
    </source>
</evidence>
<reference evidence="3 4" key="1">
    <citation type="submission" date="2024-08" db="EMBL/GenBank/DDBJ databases">
        <title>Clostridium lapicellarii sp. nov., and Clostridium renhuaiense sp. nov., two species isolated from the mud in a fermentation cellar used for producing sauce-flavour Chinese liquors.</title>
        <authorList>
            <person name="Yang F."/>
            <person name="Wang H."/>
            <person name="Chen L.Q."/>
            <person name="Zhou N."/>
            <person name="Lu J.J."/>
            <person name="Pu X.X."/>
            <person name="Wan B."/>
            <person name="Wang L."/>
            <person name="Liu S.J."/>
        </authorList>
    </citation>
    <scope>NUCLEOTIDE SEQUENCE [LARGE SCALE GENOMIC DNA]</scope>
    <source>
        <strain evidence="3 4">MT-113</strain>
    </source>
</reference>
<evidence type="ECO:0000256" key="1">
    <source>
        <dbReference type="ARBA" id="ARBA00022679"/>
    </source>
</evidence>
<dbReference type="Proteomes" id="UP001565220">
    <property type="component" value="Unassembled WGS sequence"/>
</dbReference>
<evidence type="ECO:0000313" key="4">
    <source>
        <dbReference type="Proteomes" id="UP001565220"/>
    </source>
</evidence>
<dbReference type="InterPro" id="IPR011063">
    <property type="entry name" value="TilS/TtcA_N"/>
</dbReference>
<dbReference type="CDD" id="cd24138">
    <property type="entry name" value="TtcA-like"/>
    <property type="match status" value="1"/>
</dbReference>
<dbReference type="InterPro" id="IPR035107">
    <property type="entry name" value="tRNA_thiolation_TtcA_Ctu1"/>
</dbReference>
<dbReference type="PANTHER" id="PTHR43686">
    <property type="entry name" value="SULFURTRANSFERASE-RELATED"/>
    <property type="match status" value="1"/>
</dbReference>
<evidence type="ECO:0000313" key="3">
    <source>
        <dbReference type="EMBL" id="MEY8764869.1"/>
    </source>
</evidence>
<name>A0ABV4E140_9CLOT</name>
<gene>
    <name evidence="3" type="ORF">AB8S09_14705</name>
</gene>
<dbReference type="Gene3D" id="3.40.50.620">
    <property type="entry name" value="HUPs"/>
    <property type="match status" value="1"/>
</dbReference>
<dbReference type="PANTHER" id="PTHR43686:SF1">
    <property type="entry name" value="AMINOTRAN_5 DOMAIN-CONTAINING PROTEIN"/>
    <property type="match status" value="1"/>
</dbReference>
<comment type="caution">
    <text evidence="3">The sequence shown here is derived from an EMBL/GenBank/DDBJ whole genome shotgun (WGS) entry which is preliminary data.</text>
</comment>
<protein>
    <submittedName>
        <fullName evidence="3">tRNA 2-thiocytidine biosynthesis TtcA family protein</fullName>
    </submittedName>
</protein>
<dbReference type="InterPro" id="IPR014729">
    <property type="entry name" value="Rossmann-like_a/b/a_fold"/>
</dbReference>
<dbReference type="PIRSF" id="PIRSF004976">
    <property type="entry name" value="ATPase_YdaO"/>
    <property type="match status" value="1"/>
</dbReference>
<keyword evidence="4" id="KW-1185">Reference proteome</keyword>
<organism evidence="3 4">
    <name type="scientific">Clostridium lapidicellarium</name>
    <dbReference type="NCBI Taxonomy" id="3240931"/>
    <lineage>
        <taxon>Bacteria</taxon>
        <taxon>Bacillati</taxon>
        <taxon>Bacillota</taxon>
        <taxon>Clostridia</taxon>
        <taxon>Eubacteriales</taxon>
        <taxon>Clostridiaceae</taxon>
        <taxon>Clostridium</taxon>
    </lineage>
</organism>
<dbReference type="SUPFAM" id="SSF52402">
    <property type="entry name" value="Adenine nucleotide alpha hydrolases-like"/>
    <property type="match status" value="1"/>
</dbReference>
<accession>A0ABV4E140</accession>
<sequence length="294" mass="34105">MSKIEGTGCDILVPFSERKPLKEIEHSITKRYRTHIWSKFVKAINDYHLVEEGDRVAVAVSGGKDSLLMAKLFQELKKHWRVDFDLEFISMDPGYHESIRKLLESNCSYLNIPVHIFESNIFHVVDKIARDYPCYMCAKMRRGALYTKARELGCNKLALGHHFNDVIETTLLNLLYSGSFKTMLPKLKSKNFEGLELIRPLYYVKEIYIKRFIQGSGIWPLNCACMVEAERTGNKRYEIKDLIAELKKKYKDIDNSIFHAAENVNLDGILAWKQGGERHSFLENYDRDEGQGKK</sequence>
<dbReference type="EMBL" id="JBGFFE010000032">
    <property type="protein sequence ID" value="MEY8764869.1"/>
    <property type="molecule type" value="Genomic_DNA"/>
</dbReference>
<proteinExistence type="predicted"/>